<evidence type="ECO:0000313" key="1">
    <source>
        <dbReference type="EMBL" id="WUV42395.1"/>
    </source>
</evidence>
<reference evidence="1" key="1">
    <citation type="submission" date="2022-10" db="EMBL/GenBank/DDBJ databases">
        <title>The complete genomes of actinobacterial strains from the NBC collection.</title>
        <authorList>
            <person name="Joergensen T.S."/>
            <person name="Alvarez Arevalo M."/>
            <person name="Sterndorff E.B."/>
            <person name="Faurdal D."/>
            <person name="Vuksanovic O."/>
            <person name="Mourched A.-S."/>
            <person name="Charusanti P."/>
            <person name="Shaw S."/>
            <person name="Blin K."/>
            <person name="Weber T."/>
        </authorList>
    </citation>
    <scope>NUCLEOTIDE SEQUENCE</scope>
    <source>
        <strain evidence="1">NBC_01482</strain>
    </source>
</reference>
<evidence type="ECO:0000313" key="2">
    <source>
        <dbReference type="Proteomes" id="UP001432062"/>
    </source>
</evidence>
<dbReference type="RefSeq" id="WP_327095692.1">
    <property type="nucleotide sequence ID" value="NZ_CP109149.1"/>
</dbReference>
<sequence length="102" mass="11498">MQVESPDYRDLVAAVFSYEVVDGGIDPDSLRRIHAGDIAEWITALDRSGMFGKTVIATLSDQWQRKPRLLLDALLEDVDDVTRRRCLVAWSALDRSHLTQIG</sequence>
<protein>
    <submittedName>
        <fullName evidence="1">Uncharacterized protein</fullName>
    </submittedName>
</protein>
<keyword evidence="2" id="KW-1185">Reference proteome</keyword>
<gene>
    <name evidence="1" type="ORF">OG563_24310</name>
</gene>
<dbReference type="Proteomes" id="UP001432062">
    <property type="component" value="Chromosome"/>
</dbReference>
<proteinExistence type="predicted"/>
<organism evidence="1 2">
    <name type="scientific">Nocardia vinacea</name>
    <dbReference type="NCBI Taxonomy" id="96468"/>
    <lineage>
        <taxon>Bacteria</taxon>
        <taxon>Bacillati</taxon>
        <taxon>Actinomycetota</taxon>
        <taxon>Actinomycetes</taxon>
        <taxon>Mycobacteriales</taxon>
        <taxon>Nocardiaceae</taxon>
        <taxon>Nocardia</taxon>
    </lineage>
</organism>
<name>A0ABZ1YK83_9NOCA</name>
<accession>A0ABZ1YK83</accession>
<dbReference type="EMBL" id="CP109441">
    <property type="protein sequence ID" value="WUV42395.1"/>
    <property type="molecule type" value="Genomic_DNA"/>
</dbReference>